<gene>
    <name evidence="11" type="ORF">KC19_2G084600</name>
</gene>
<comment type="caution">
    <text evidence="11">The sequence shown here is derived from an EMBL/GenBank/DDBJ whole genome shotgun (WGS) entry which is preliminary data.</text>
</comment>
<dbReference type="InterPro" id="IPR008928">
    <property type="entry name" value="6-hairpin_glycosidase_sf"/>
</dbReference>
<keyword evidence="6" id="KW-0119">Carbohydrate metabolism</keyword>
<dbReference type="PANTHER" id="PTHR22298">
    <property type="entry name" value="ENDO-1,4-BETA-GLUCANASE"/>
    <property type="match status" value="1"/>
</dbReference>
<dbReference type="InterPro" id="IPR001701">
    <property type="entry name" value="Glyco_hydro_9"/>
</dbReference>
<dbReference type="Proteomes" id="UP000822688">
    <property type="component" value="Chromosome 2"/>
</dbReference>
<feature type="signal peptide" evidence="9">
    <location>
        <begin position="1"/>
        <end position="25"/>
    </location>
</feature>
<feature type="domain" description="Glycoside hydrolase family 9" evidence="10">
    <location>
        <begin position="31"/>
        <end position="487"/>
    </location>
</feature>
<accession>A0A8T0IVG9</accession>
<dbReference type="EMBL" id="CM026422">
    <property type="protein sequence ID" value="KAG0586363.1"/>
    <property type="molecule type" value="Genomic_DNA"/>
</dbReference>
<keyword evidence="5" id="KW-0136">Cellulose degradation</keyword>
<evidence type="ECO:0000256" key="7">
    <source>
        <dbReference type="ARBA" id="ARBA00023295"/>
    </source>
</evidence>
<dbReference type="Gene3D" id="1.50.10.10">
    <property type="match status" value="1"/>
</dbReference>
<dbReference type="EC" id="3.2.1.4" evidence="3"/>
<name>A0A8T0IVG9_CERPU</name>
<dbReference type="Pfam" id="PF00759">
    <property type="entry name" value="Glyco_hydro_9"/>
    <property type="match status" value="1"/>
</dbReference>
<dbReference type="AlphaFoldDB" id="A0A8T0IVG9"/>
<protein>
    <recommendedName>
        <fullName evidence="3">cellulase</fullName>
        <ecNumber evidence="3">3.2.1.4</ecNumber>
    </recommendedName>
</protein>
<reference evidence="11" key="1">
    <citation type="submission" date="2020-06" db="EMBL/GenBank/DDBJ databases">
        <title>WGS assembly of Ceratodon purpureus strain R40.</title>
        <authorList>
            <person name="Carey S.B."/>
            <person name="Jenkins J."/>
            <person name="Shu S."/>
            <person name="Lovell J.T."/>
            <person name="Sreedasyam A."/>
            <person name="Maumus F."/>
            <person name="Tiley G.P."/>
            <person name="Fernandez-Pozo N."/>
            <person name="Barry K."/>
            <person name="Chen C."/>
            <person name="Wang M."/>
            <person name="Lipzen A."/>
            <person name="Daum C."/>
            <person name="Saski C.A."/>
            <person name="Payton A.C."/>
            <person name="Mcbreen J.C."/>
            <person name="Conrad R.E."/>
            <person name="Kollar L.M."/>
            <person name="Olsson S."/>
            <person name="Huttunen S."/>
            <person name="Landis J.B."/>
            <person name="Wickett N.J."/>
            <person name="Johnson M.G."/>
            <person name="Rensing S.A."/>
            <person name="Grimwood J."/>
            <person name="Schmutz J."/>
            <person name="Mcdaniel S.F."/>
        </authorList>
    </citation>
    <scope>NUCLEOTIDE SEQUENCE</scope>
    <source>
        <strain evidence="11">R40</strain>
    </source>
</reference>
<feature type="chain" id="PRO_5035726465" description="cellulase" evidence="9">
    <location>
        <begin position="26"/>
        <end position="496"/>
    </location>
</feature>
<keyword evidence="4" id="KW-0378">Hydrolase</keyword>
<evidence type="ECO:0000256" key="6">
    <source>
        <dbReference type="ARBA" id="ARBA00023277"/>
    </source>
</evidence>
<evidence type="ECO:0000259" key="10">
    <source>
        <dbReference type="Pfam" id="PF00759"/>
    </source>
</evidence>
<evidence type="ECO:0000256" key="5">
    <source>
        <dbReference type="ARBA" id="ARBA00023001"/>
    </source>
</evidence>
<evidence type="ECO:0000256" key="3">
    <source>
        <dbReference type="ARBA" id="ARBA00012601"/>
    </source>
</evidence>
<evidence type="ECO:0000256" key="8">
    <source>
        <dbReference type="ARBA" id="ARBA00023326"/>
    </source>
</evidence>
<keyword evidence="7" id="KW-0326">Glycosidase</keyword>
<comment type="similarity">
    <text evidence="2">Belongs to the glycosyl hydrolase 9 (cellulase E) family.</text>
</comment>
<evidence type="ECO:0000313" key="12">
    <source>
        <dbReference type="Proteomes" id="UP000822688"/>
    </source>
</evidence>
<evidence type="ECO:0000256" key="9">
    <source>
        <dbReference type="SAM" id="SignalP"/>
    </source>
</evidence>
<keyword evidence="9" id="KW-0732">Signal</keyword>
<evidence type="ECO:0000313" key="11">
    <source>
        <dbReference type="EMBL" id="KAG0586363.1"/>
    </source>
</evidence>
<evidence type="ECO:0000256" key="4">
    <source>
        <dbReference type="ARBA" id="ARBA00022801"/>
    </source>
</evidence>
<organism evidence="11 12">
    <name type="scientific">Ceratodon purpureus</name>
    <name type="common">Fire moss</name>
    <name type="synonym">Dicranum purpureum</name>
    <dbReference type="NCBI Taxonomy" id="3225"/>
    <lineage>
        <taxon>Eukaryota</taxon>
        <taxon>Viridiplantae</taxon>
        <taxon>Streptophyta</taxon>
        <taxon>Embryophyta</taxon>
        <taxon>Bryophyta</taxon>
        <taxon>Bryophytina</taxon>
        <taxon>Bryopsida</taxon>
        <taxon>Dicranidae</taxon>
        <taxon>Pseudoditrichales</taxon>
        <taxon>Ditrichaceae</taxon>
        <taxon>Ceratodon</taxon>
    </lineage>
</organism>
<dbReference type="SUPFAM" id="SSF48208">
    <property type="entry name" value="Six-hairpin glycosidases"/>
    <property type="match status" value="1"/>
</dbReference>
<comment type="catalytic activity">
    <reaction evidence="1">
        <text>Endohydrolysis of (1-&gt;4)-beta-D-glucosidic linkages in cellulose, lichenin and cereal beta-D-glucans.</text>
        <dbReference type="EC" id="3.2.1.4"/>
    </reaction>
</comment>
<keyword evidence="12" id="KW-1185">Reference proteome</keyword>
<keyword evidence="8" id="KW-0624">Polysaccharide degradation</keyword>
<dbReference type="GO" id="GO:0030245">
    <property type="term" value="P:cellulose catabolic process"/>
    <property type="evidence" value="ECO:0007669"/>
    <property type="project" value="UniProtKB-KW"/>
</dbReference>
<proteinExistence type="inferred from homology"/>
<dbReference type="GO" id="GO:0008810">
    <property type="term" value="F:cellulase activity"/>
    <property type="evidence" value="ECO:0007669"/>
    <property type="project" value="UniProtKB-EC"/>
</dbReference>
<dbReference type="FunFam" id="1.50.10.10:FF:000020">
    <property type="entry name" value="Endoglucanase"/>
    <property type="match status" value="1"/>
</dbReference>
<evidence type="ECO:0000256" key="2">
    <source>
        <dbReference type="ARBA" id="ARBA00007072"/>
    </source>
</evidence>
<dbReference type="InterPro" id="IPR012341">
    <property type="entry name" value="6hp_glycosidase-like_sf"/>
</dbReference>
<evidence type="ECO:0000256" key="1">
    <source>
        <dbReference type="ARBA" id="ARBA00000966"/>
    </source>
</evidence>
<sequence>MKLLSVHVLVLAALVWASLVSVALALSRAQYASALDKSILFFDLQRSGRLPSWQRLRWRGDSGLNDGRAQGVDLTGGYYDAGDNVKFGMPMAFSIAVLAWNAVEFRDSLRQTGQLGNTLNAVRWGTDYLLKCSARPNELWVQVGDPNNDHQCWERPEDMDTSRTAYKVDTNRRGSDVAGDTAAALAAGSVAFRGIDNAYSNRLLVAARRVFTFADRYRGKYSDPLGYVVCPFYCSYSGYNDELVWAATWLYKATRENSYLQYLQRNAYSLGGASQTMNVFSWDNKFAGAQVLLAQSVMQGVNGLQAYKDRADGFICAVLPRSISNSNQLQFTRGGMLWYMGQLNLQYVTSSSFLITTYARYLSASRRTVNCGGRNVNAAQLLGAAQKQMDYILGQNPKGLSYMIGFGRNPTRVHHRAASLPSKRARPGKIACKDGFNWYNSWNPNPNIAMGAVIGGPDQGDNINDNRGNYAQMEPATYVNAPIVGVLSELAAGRRY</sequence>